<dbReference type="GO" id="GO:0032259">
    <property type="term" value="P:methylation"/>
    <property type="evidence" value="ECO:0007669"/>
    <property type="project" value="UniProtKB-KW"/>
</dbReference>
<dbReference type="UniPathway" id="UPA00028">
    <property type="reaction ID" value="UER00003"/>
</dbReference>
<dbReference type="Proteomes" id="UP000051934">
    <property type="component" value="Unassembled WGS sequence"/>
</dbReference>
<organism evidence="12 13">
    <name type="scientific">OM182 bacterium BACL3 MAG-120507-bin80</name>
    <dbReference type="NCBI Taxonomy" id="1655577"/>
    <lineage>
        <taxon>Bacteria</taxon>
        <taxon>Pseudomonadati</taxon>
        <taxon>Pseudomonadota</taxon>
        <taxon>Gammaproteobacteria</taxon>
        <taxon>OMG group</taxon>
        <taxon>OM182 clade</taxon>
    </lineage>
</organism>
<evidence type="ECO:0000256" key="8">
    <source>
        <dbReference type="HAMAP-Rule" id="MF_00156"/>
    </source>
</evidence>
<comment type="subcellular location">
    <subcellularLocation>
        <location evidence="8">Cytoplasm</location>
    </subcellularLocation>
</comment>
<evidence type="ECO:0000256" key="7">
    <source>
        <dbReference type="ARBA" id="ARBA00056497"/>
    </source>
</evidence>
<feature type="active site" description="Proton acceptor" evidence="8 9">
    <location>
        <position position="187"/>
    </location>
</feature>
<comment type="pathway">
    <text evidence="1 8">Cofactor biosynthesis; (R)-pantothenate biosynthesis; (R)-pantoate from 3-methyl-2-oxobutanoate: step 1/2.</text>
</comment>
<dbReference type="EC" id="2.1.2.11" evidence="8"/>
<dbReference type="AlphaFoldDB" id="A0A0R2S9P1"/>
<dbReference type="CDD" id="cd06557">
    <property type="entry name" value="KPHMT-like"/>
    <property type="match status" value="1"/>
</dbReference>
<dbReference type="GO" id="GO:0015940">
    <property type="term" value="P:pantothenate biosynthetic process"/>
    <property type="evidence" value="ECO:0007669"/>
    <property type="project" value="UniProtKB-UniRule"/>
</dbReference>
<keyword evidence="5 8" id="KW-0808">Transferase</keyword>
<feature type="binding site" evidence="8 11">
    <location>
        <position position="51"/>
    </location>
    <ligand>
        <name>Mg(2+)</name>
        <dbReference type="ChEBI" id="CHEBI:18420"/>
    </ligand>
</feature>
<feature type="binding site" evidence="8 11">
    <location>
        <position position="120"/>
    </location>
    <ligand>
        <name>Mg(2+)</name>
        <dbReference type="ChEBI" id="CHEBI:18420"/>
    </ligand>
</feature>
<evidence type="ECO:0000256" key="4">
    <source>
        <dbReference type="ARBA" id="ARBA00022655"/>
    </source>
</evidence>
<evidence type="ECO:0000256" key="9">
    <source>
        <dbReference type="PIRSR" id="PIRSR000388-1"/>
    </source>
</evidence>
<dbReference type="HAMAP" id="MF_00156">
    <property type="entry name" value="PanB"/>
    <property type="match status" value="1"/>
</dbReference>
<dbReference type="Gene3D" id="3.20.20.60">
    <property type="entry name" value="Phosphoenolpyruvate-binding domains"/>
    <property type="match status" value="1"/>
</dbReference>
<keyword evidence="8 11" id="KW-0460">Magnesium</keyword>
<dbReference type="NCBIfam" id="TIGR00222">
    <property type="entry name" value="panB"/>
    <property type="match status" value="1"/>
</dbReference>
<dbReference type="PIRSF" id="PIRSF000388">
    <property type="entry name" value="Pantoate_hydroxy_MeTrfase"/>
    <property type="match status" value="1"/>
</dbReference>
<feature type="binding site" evidence="8 11">
    <location>
        <position position="90"/>
    </location>
    <ligand>
        <name>Mg(2+)</name>
        <dbReference type="ChEBI" id="CHEBI:18420"/>
    </ligand>
</feature>
<dbReference type="NCBIfam" id="NF001452">
    <property type="entry name" value="PRK00311.1"/>
    <property type="match status" value="1"/>
</dbReference>
<feature type="binding site" evidence="8 10">
    <location>
        <position position="118"/>
    </location>
    <ligand>
        <name>3-methyl-2-oxobutanoate</name>
        <dbReference type="ChEBI" id="CHEBI:11851"/>
    </ligand>
</feature>
<protein>
    <recommendedName>
        <fullName evidence="8">3-methyl-2-oxobutanoate hydroxymethyltransferase</fullName>
        <ecNumber evidence="8">2.1.2.11</ecNumber>
    </recommendedName>
    <alternativeName>
        <fullName evidence="8">Ketopantoate hydroxymethyltransferase</fullName>
        <shortName evidence="8">KPHMT</shortName>
    </alternativeName>
</protein>
<comment type="caution">
    <text evidence="12">The sequence shown here is derived from an EMBL/GenBank/DDBJ whole genome shotgun (WGS) entry which is preliminary data.</text>
</comment>
<keyword evidence="12" id="KW-0489">Methyltransferase</keyword>
<dbReference type="GO" id="GO:0008168">
    <property type="term" value="F:methyltransferase activity"/>
    <property type="evidence" value="ECO:0007669"/>
    <property type="project" value="UniProtKB-KW"/>
</dbReference>
<dbReference type="FunFam" id="3.20.20.60:FF:000003">
    <property type="entry name" value="3-methyl-2-oxobutanoate hydroxymethyltransferase"/>
    <property type="match status" value="1"/>
</dbReference>
<dbReference type="InterPro" id="IPR040442">
    <property type="entry name" value="Pyrv_kinase-like_dom_sf"/>
</dbReference>
<keyword evidence="4 8" id="KW-0566">Pantothenate biosynthesis</keyword>
<gene>
    <name evidence="8 12" type="primary">panB</name>
    <name evidence="12" type="ORF">ABR69_06040</name>
</gene>
<evidence type="ECO:0000256" key="6">
    <source>
        <dbReference type="ARBA" id="ARBA00022723"/>
    </source>
</evidence>
<keyword evidence="6 8" id="KW-0479">Metal-binding</keyword>
<comment type="similarity">
    <text evidence="2 8">Belongs to the PanB family.</text>
</comment>
<comment type="subunit">
    <text evidence="3 8">Homodecamer; pentamer of dimers.</text>
</comment>
<dbReference type="GO" id="GO:0005737">
    <property type="term" value="C:cytoplasm"/>
    <property type="evidence" value="ECO:0007669"/>
    <property type="project" value="UniProtKB-SubCell"/>
</dbReference>
<evidence type="ECO:0000256" key="1">
    <source>
        <dbReference type="ARBA" id="ARBA00005033"/>
    </source>
</evidence>
<evidence type="ECO:0000313" key="12">
    <source>
        <dbReference type="EMBL" id="KRO71621.1"/>
    </source>
</evidence>
<proteinExistence type="inferred from homology"/>
<keyword evidence="8" id="KW-0963">Cytoplasm</keyword>
<comment type="catalytic activity">
    <reaction evidence="8">
        <text>(6R)-5,10-methylene-5,6,7,8-tetrahydrofolate + 3-methyl-2-oxobutanoate + H2O = 2-dehydropantoate + (6S)-5,6,7,8-tetrahydrofolate</text>
        <dbReference type="Rhea" id="RHEA:11824"/>
        <dbReference type="ChEBI" id="CHEBI:11561"/>
        <dbReference type="ChEBI" id="CHEBI:11851"/>
        <dbReference type="ChEBI" id="CHEBI:15377"/>
        <dbReference type="ChEBI" id="CHEBI:15636"/>
        <dbReference type="ChEBI" id="CHEBI:57453"/>
        <dbReference type="EC" id="2.1.2.11"/>
    </reaction>
</comment>
<dbReference type="PANTHER" id="PTHR20881:SF0">
    <property type="entry name" value="3-METHYL-2-OXOBUTANOATE HYDROXYMETHYLTRANSFERASE"/>
    <property type="match status" value="1"/>
</dbReference>
<name>A0A0R2S9P1_9GAMM</name>
<dbReference type="EMBL" id="LIBB01000157">
    <property type="protein sequence ID" value="KRO71621.1"/>
    <property type="molecule type" value="Genomic_DNA"/>
</dbReference>
<evidence type="ECO:0000256" key="5">
    <source>
        <dbReference type="ARBA" id="ARBA00022679"/>
    </source>
</evidence>
<feature type="binding site" evidence="8 10">
    <location>
        <begin position="51"/>
        <end position="52"/>
    </location>
    <ligand>
        <name>3-methyl-2-oxobutanoate</name>
        <dbReference type="ChEBI" id="CHEBI:11851"/>
    </ligand>
</feature>
<accession>A0A0R2S9P1</accession>
<reference evidence="12 13" key="1">
    <citation type="submission" date="2015-10" db="EMBL/GenBank/DDBJ databases">
        <title>Metagenome-Assembled Genomes uncover a global brackish microbiome.</title>
        <authorList>
            <person name="Hugerth L.W."/>
            <person name="Larsson J."/>
            <person name="Alneberg J."/>
            <person name="Lindh M.V."/>
            <person name="Legrand C."/>
            <person name="Pinhassi J."/>
            <person name="Andersson A.F."/>
        </authorList>
    </citation>
    <scope>NUCLEOTIDE SEQUENCE [LARGE SCALE GENOMIC DNA]</scope>
    <source>
        <strain evidence="12">BACL4 MAG-120507-bin80</strain>
    </source>
</reference>
<evidence type="ECO:0000256" key="3">
    <source>
        <dbReference type="ARBA" id="ARBA00011424"/>
    </source>
</evidence>
<feature type="binding site" evidence="8 10">
    <location>
        <position position="90"/>
    </location>
    <ligand>
        <name>3-methyl-2-oxobutanoate</name>
        <dbReference type="ChEBI" id="CHEBI:11851"/>
    </ligand>
</feature>
<dbReference type="SUPFAM" id="SSF51621">
    <property type="entry name" value="Phosphoenolpyruvate/pyruvate domain"/>
    <property type="match status" value="1"/>
</dbReference>
<comment type="cofactor">
    <cofactor evidence="8 11">
        <name>Mg(2+)</name>
        <dbReference type="ChEBI" id="CHEBI:18420"/>
    </cofactor>
    <text evidence="8 11">Binds 1 Mg(2+) ion per subunit.</text>
</comment>
<dbReference type="GO" id="GO:0000287">
    <property type="term" value="F:magnesium ion binding"/>
    <property type="evidence" value="ECO:0007669"/>
    <property type="project" value="TreeGrafter"/>
</dbReference>
<evidence type="ECO:0000256" key="10">
    <source>
        <dbReference type="PIRSR" id="PIRSR000388-2"/>
    </source>
</evidence>
<sequence length="270" mass="28843">MSSQSQIKNVTLTTLHKIKARGEKFACLTAYDACFAGIASEAGVEVLLVGDSLGMVLQGHDSTLPVTMDDMVYHMQCVKRGNRGALLVADLPFMSYASETQTLENAAALMRAGAHMVKLEGGAWIENTTRLLAERGIPVCAHMGLTPQSVNRIGGFHVQGRDTAQAQAILQEAKLLQDAGASVLLLECVPRELAKLVTDSLEIPVIGIGAGPDTTGQIMVLHDVLGVSPITPKFVKNFLTDSTDGIPGALRNYVADVKSQKFPAEEHCFN</sequence>
<comment type="function">
    <text evidence="7 8">Catalyzes the reversible reaction in which hydroxymethyl group from 5,10-methylenetetrahydrofolate is transferred onto alpha-ketoisovalerate to form ketopantoate.</text>
</comment>
<dbReference type="GO" id="GO:0003864">
    <property type="term" value="F:3-methyl-2-oxobutanoate hydroxymethyltransferase activity"/>
    <property type="evidence" value="ECO:0007669"/>
    <property type="project" value="UniProtKB-UniRule"/>
</dbReference>
<dbReference type="InterPro" id="IPR003700">
    <property type="entry name" value="Pantoate_hydroxy_MeTrfase"/>
</dbReference>
<evidence type="ECO:0000256" key="11">
    <source>
        <dbReference type="PIRSR" id="PIRSR000388-3"/>
    </source>
</evidence>
<evidence type="ECO:0000256" key="2">
    <source>
        <dbReference type="ARBA" id="ARBA00008676"/>
    </source>
</evidence>
<dbReference type="PANTHER" id="PTHR20881">
    <property type="entry name" value="3-METHYL-2-OXOBUTANOATE HYDROXYMETHYLTRANSFERASE"/>
    <property type="match status" value="1"/>
</dbReference>
<dbReference type="InterPro" id="IPR015813">
    <property type="entry name" value="Pyrv/PenolPyrv_kinase-like_dom"/>
</dbReference>
<evidence type="ECO:0000313" key="13">
    <source>
        <dbReference type="Proteomes" id="UP000051934"/>
    </source>
</evidence>
<dbReference type="Pfam" id="PF02548">
    <property type="entry name" value="Pantoate_transf"/>
    <property type="match status" value="1"/>
</dbReference>